<gene>
    <name evidence="2" type="ORF">G210_3455</name>
</gene>
<evidence type="ECO:0000256" key="1">
    <source>
        <dbReference type="SAM" id="Phobius"/>
    </source>
</evidence>
<sequence length="94" mass="10494">MVNPAHGSPMSHKLIVGTIAVIAGGYVAYKTGSDFQFVKFVPHSPEEIERRKRENVGLKMTVTDETTLDLTPEAKERIRKRIIEQQAKAGDTEK</sequence>
<name>M3IIV2_CANMX</name>
<dbReference type="OMA" id="GAPMSHK"/>
<proteinExistence type="predicted"/>
<comment type="caution">
    <text evidence="2">The sequence shown here is derived from an EMBL/GenBank/DDBJ whole genome shotgun (WGS) entry which is preliminary data.</text>
</comment>
<protein>
    <submittedName>
        <fullName evidence="2">Uncharacterized protein</fullName>
    </submittedName>
</protein>
<accession>M3IIV2</accession>
<dbReference type="HOGENOM" id="CLU_183907_0_0_1"/>
<feature type="transmembrane region" description="Helical" evidence="1">
    <location>
        <begin position="12"/>
        <end position="29"/>
    </location>
</feature>
<keyword evidence="1" id="KW-0812">Transmembrane</keyword>
<dbReference type="OrthoDB" id="4084571at2759"/>
<organism evidence="2 3">
    <name type="scientific">Candida maltosa (strain Xu316)</name>
    <name type="common">Yeast</name>
    <dbReference type="NCBI Taxonomy" id="1245528"/>
    <lineage>
        <taxon>Eukaryota</taxon>
        <taxon>Fungi</taxon>
        <taxon>Dikarya</taxon>
        <taxon>Ascomycota</taxon>
        <taxon>Saccharomycotina</taxon>
        <taxon>Pichiomycetes</taxon>
        <taxon>Debaryomycetaceae</taxon>
        <taxon>Candida/Lodderomyces clade</taxon>
        <taxon>Candida</taxon>
    </lineage>
</organism>
<dbReference type="Proteomes" id="UP000011777">
    <property type="component" value="Unassembled WGS sequence"/>
</dbReference>
<dbReference type="AlphaFoldDB" id="M3IIV2"/>
<keyword evidence="1" id="KW-0472">Membrane</keyword>
<reference evidence="2 3" key="1">
    <citation type="submission" date="2013-02" db="EMBL/GenBank/DDBJ databases">
        <title>Genome sequence of Candida maltosa Xu316, a potential industrial strain for xylitol and ethanol production.</title>
        <authorList>
            <person name="Yu J."/>
            <person name="Wang Q."/>
            <person name="Geng X."/>
            <person name="Bao W."/>
            <person name="He P."/>
            <person name="Cai J."/>
        </authorList>
    </citation>
    <scope>NUCLEOTIDE SEQUENCE [LARGE SCALE GENOMIC DNA]</scope>
    <source>
        <strain evidence="3">Xu316</strain>
    </source>
</reference>
<keyword evidence="1" id="KW-1133">Transmembrane helix</keyword>
<dbReference type="EMBL" id="AOGT01002053">
    <property type="protein sequence ID" value="EMG46301.1"/>
    <property type="molecule type" value="Genomic_DNA"/>
</dbReference>
<evidence type="ECO:0000313" key="2">
    <source>
        <dbReference type="EMBL" id="EMG46301.1"/>
    </source>
</evidence>
<evidence type="ECO:0000313" key="3">
    <source>
        <dbReference type="Proteomes" id="UP000011777"/>
    </source>
</evidence>
<keyword evidence="3" id="KW-1185">Reference proteome</keyword>
<dbReference type="eggNOG" id="ENOG502RQAW">
    <property type="taxonomic scope" value="Eukaryota"/>
</dbReference>